<sequence length="1926" mass="220755">MAVKPDQNMGVDGTEECDEQSILYELLEYYVRKQEPELSRCKNDTAAILPATGTIKIALRYLNNRYSLPESISFEIGLTLQWKFAVGDKGSLLAILQDNLIEIRKSKDEYSSVVGKASVPKDAFPQWRKVVWSPDCSLLVVASSNGYLSFYNSLGNNVFNISPKNLSQNPNILEAGDAVASMIFVKTRVKSLKWAYEFLVITYSGLLKAYYVSATEAFEESHEFSFGSLYRNGVSAVAYNDRHNLLFVAGSNITQNLHTISSKSGLTSWRILNDYPYYKLSFANEESTGANSSFSIWNYLPTLHSQIESVIFKNSISPNGDLLACLHTDGSITIWNLPSLRLHKKWGSNEQPDADAVNPLGLVKLRKLPPGFSEFHPIDVNWWSNHSVIIARYCGSVSVCSIKNLRNLLGASPEFLYGQPQISELCPDRGFLSLDCETFLTSKKRSRDSTNESQNSDSSSESEKEEEENERPTALKYAGSLFQSALYSITDMERFQPKRKKSKLIHRTYRILGLKSTTPEELYTRKIDIEEYGEALALANTYNLDTDLVYQTQWRKSEFSLNAIKNHLSKVSKRSWVLNECVTRVPDTIEASRELLNFGLGGANLETLLAIGVKDDGKFTPADIEDEDYEELDKIGATLRQIQKENQILDQINIEKLTEGQKEMVMYRRKLLDHLDKLQTYEIILEAPSMYNKNFYEEFRKLSALQNAIRFAKDSNYRAVDIMFTYHSAKILPHWLAVISFFPETLKPTDYEKLLPECDNEGQLFLPDQLELRQKDWSEKSEFSKTLGLSDDDGSELIYDCDPALRAYRNVPLTQELLKKWYKSRAYQIERNSYMVDNALSLIRIGKSRNIKGLENFMFELETLDDLIYKVNMEDMSLAQLEKLSDLDKIRLLMSKSDEKNFVDNIKTLVIPYIHRKERLSPQGCSHQQLLHDYLVSLSEDDLTLPVKFFEHLKQTQNTEIIRDLEAIMKLALDCIYSCKDLKMYEKAKCIFECIPFSLENVGSGKIYCLIEELEQELECLRVLSEYNVKTTLKYIQENKTDRETIKMLLTQMARYVNALPPSEKLWPQLLNDILQLHETTFSCLDIEVCFEICVSARLTSGDKTTIQNCTSLIETKKCEKSMLKVPYDKAVELVLQASTEYFNSSKSLTDSSMELAKACLYLIEDDNPAIKEEYELISSLQILNDFNVNVLPLQVRLSQDRIKLIESCLNNQEDAYKSTQRLLNLARYLRIEKYNSRNRDGKVLELVAQKAYEVRDYSACATICQQLIDQNSSSAWKIVFDLGNDDEYQDFKFRQKCLSFAMNCGPTDLLETLLQRMHLIEIQILHKDLQNLLPSEVSDTMVDSDDEFTDAMTTPQVESKEFLVPNIIGTSTEMVISSAELVKKSTYSLLKNVGNRNFWKNTLNLNFVTQSSDSCEADDQILKLDTVAKNPQSFSCFYESLHRDCSISSLDTNYTKYSLPDIKDKKFKLCQNLVRVALLGECASYGFEISSIDHLFVECARHVFTEDCLLGISYLLSLSSSENDFVRPAFDDIPDADLRLQLAAYFYSLELYKKLEPDKVGYYYDPLELISRMTKAAANMQDCPIAEGLIYWSSRLLNAKDYEAEDELADLESEQNPTDNSNPVYESKRQEEKSCTQLEASSPSRSLNKKSFDKFSIEVSSFESNEEETGWDDDWGDFSDPSDEDEKNTVEKSERREVVFSDTEMTEGDRFAQFENLVCQVSSKDEYLRMKEKLISWPTFENPEFTTVDKHPALRLIDLTKVLVTEENDCSTSQRLVECKEIMAHQIVSETVLREYLSKKHVSSDLELNIYLHLRSNQKSLQEEAVQIIKERYQDMKLSPPILQELFFKNLTGSFHPNHIVYKLILDEVIDNFDLVDIEENLKILSDVLVVQRCLPQAAALRNFINGLPRSLQTFDAGLGTLFVE</sequence>
<dbReference type="InParanoid" id="A0A6J0BKV5"/>
<evidence type="ECO:0000313" key="8">
    <source>
        <dbReference type="Proteomes" id="UP000829291"/>
    </source>
</evidence>
<feature type="domain" description="Neuroblastoma-amplified sequence N-terminal" evidence="7">
    <location>
        <begin position="82"/>
        <end position="359"/>
    </location>
</feature>
<feature type="compositionally biased region" description="Acidic residues" evidence="5">
    <location>
        <begin position="1665"/>
        <end position="1687"/>
    </location>
</feature>
<dbReference type="RefSeq" id="XP_015514403.2">
    <property type="nucleotide sequence ID" value="XM_015658917.2"/>
</dbReference>
<dbReference type="Pfam" id="PF15492">
    <property type="entry name" value="Nbas_N"/>
    <property type="match status" value="1"/>
</dbReference>
<dbReference type="KEGG" id="nlo:107220354"/>
<reference evidence="9 10" key="1">
    <citation type="submission" date="2025-05" db="UniProtKB">
        <authorList>
            <consortium name="RefSeq"/>
        </authorList>
    </citation>
    <scope>IDENTIFICATION</scope>
    <source>
        <tissue evidence="9 10">Thorax and Abdomen</tissue>
    </source>
</reference>
<evidence type="ECO:0000256" key="5">
    <source>
        <dbReference type="SAM" id="MobiDB-lite"/>
    </source>
</evidence>
<dbReference type="GO" id="GO:0015031">
    <property type="term" value="P:protein transport"/>
    <property type="evidence" value="ECO:0007669"/>
    <property type="project" value="UniProtKB-KW"/>
</dbReference>
<organism evidence="8 9">
    <name type="scientific">Neodiprion lecontei</name>
    <name type="common">Redheaded pine sawfly</name>
    <dbReference type="NCBI Taxonomy" id="441921"/>
    <lineage>
        <taxon>Eukaryota</taxon>
        <taxon>Metazoa</taxon>
        <taxon>Ecdysozoa</taxon>
        <taxon>Arthropoda</taxon>
        <taxon>Hexapoda</taxon>
        <taxon>Insecta</taxon>
        <taxon>Pterygota</taxon>
        <taxon>Neoptera</taxon>
        <taxon>Endopterygota</taxon>
        <taxon>Hymenoptera</taxon>
        <taxon>Tenthredinoidea</taxon>
        <taxon>Diprionidae</taxon>
        <taxon>Diprioninae</taxon>
        <taxon>Neodiprion</taxon>
    </lineage>
</organism>
<proteinExistence type="predicted"/>
<evidence type="ECO:0000256" key="1">
    <source>
        <dbReference type="ARBA" id="ARBA00004240"/>
    </source>
</evidence>
<feature type="domain" description="Sec39" evidence="6">
    <location>
        <begin position="1014"/>
        <end position="1317"/>
    </location>
</feature>
<feature type="region of interest" description="Disordered" evidence="5">
    <location>
        <begin position="1608"/>
        <end position="1648"/>
    </location>
</feature>
<dbReference type="GO" id="GO:0070939">
    <property type="term" value="C:Dsl1/NZR complex"/>
    <property type="evidence" value="ECO:0007669"/>
    <property type="project" value="TreeGrafter"/>
</dbReference>
<dbReference type="Pfam" id="PF08314">
    <property type="entry name" value="Sec39"/>
    <property type="match status" value="2"/>
</dbReference>
<evidence type="ECO:0000313" key="10">
    <source>
        <dbReference type="RefSeq" id="XP_046595288.1"/>
    </source>
</evidence>
<evidence type="ECO:0000256" key="2">
    <source>
        <dbReference type="ARBA" id="ARBA00022448"/>
    </source>
</evidence>
<evidence type="ECO:0000259" key="6">
    <source>
        <dbReference type="Pfam" id="PF08314"/>
    </source>
</evidence>
<name>A0A6J0BKV5_NEOLC</name>
<dbReference type="OrthoDB" id="19988at2759"/>
<dbReference type="InterPro" id="IPR029145">
    <property type="entry name" value="NBAS_N"/>
</dbReference>
<dbReference type="RefSeq" id="XP_046595288.1">
    <property type="nucleotide sequence ID" value="XM_046739332.1"/>
</dbReference>
<dbReference type="InterPro" id="IPR015943">
    <property type="entry name" value="WD40/YVTN_repeat-like_dom_sf"/>
</dbReference>
<dbReference type="Proteomes" id="UP000829291">
    <property type="component" value="Chromosome 5"/>
</dbReference>
<dbReference type="SUPFAM" id="SSF50978">
    <property type="entry name" value="WD40 repeat-like"/>
    <property type="match status" value="1"/>
</dbReference>
<protein>
    <submittedName>
        <fullName evidence="9 10">Neuroblastoma-amplified sequence</fullName>
    </submittedName>
</protein>
<evidence type="ECO:0000259" key="7">
    <source>
        <dbReference type="Pfam" id="PF15492"/>
    </source>
</evidence>
<keyword evidence="4" id="KW-0653">Protein transport</keyword>
<feature type="region of interest" description="Disordered" evidence="5">
    <location>
        <begin position="1664"/>
        <end position="1695"/>
    </location>
</feature>
<evidence type="ECO:0000256" key="3">
    <source>
        <dbReference type="ARBA" id="ARBA00022824"/>
    </source>
</evidence>
<feature type="region of interest" description="Disordered" evidence="5">
    <location>
        <begin position="444"/>
        <end position="472"/>
    </location>
</feature>
<feature type="compositionally biased region" description="Polar residues" evidence="5">
    <location>
        <begin position="1615"/>
        <end position="1625"/>
    </location>
</feature>
<feature type="compositionally biased region" description="Polar residues" evidence="5">
    <location>
        <begin position="1636"/>
        <end position="1647"/>
    </location>
</feature>
<dbReference type="InterPro" id="IPR036322">
    <property type="entry name" value="WD40_repeat_dom_sf"/>
</dbReference>
<dbReference type="PANTHER" id="PTHR15922:SF2">
    <property type="entry name" value="NBAS SUBUNIT OF NRZ TETHERING COMPLEX"/>
    <property type="match status" value="1"/>
</dbReference>
<accession>A0A6J0BKV5</accession>
<keyword evidence="3" id="KW-0256">Endoplasmic reticulum</keyword>
<keyword evidence="8" id="KW-1185">Reference proteome</keyword>
<dbReference type="InterPro" id="IPR013244">
    <property type="entry name" value="Sec39_domain"/>
</dbReference>
<dbReference type="PANTHER" id="PTHR15922">
    <property type="entry name" value="NEUROBLASTOMA-AMPLIFIED SEQUENCE"/>
    <property type="match status" value="1"/>
</dbReference>
<evidence type="ECO:0000256" key="4">
    <source>
        <dbReference type="ARBA" id="ARBA00022927"/>
    </source>
</evidence>
<dbReference type="GO" id="GO:0000149">
    <property type="term" value="F:SNARE binding"/>
    <property type="evidence" value="ECO:0007669"/>
    <property type="project" value="TreeGrafter"/>
</dbReference>
<gene>
    <name evidence="9 10" type="primary">LOC107220354</name>
</gene>
<evidence type="ECO:0000313" key="9">
    <source>
        <dbReference type="RefSeq" id="XP_015514403.2"/>
    </source>
</evidence>
<dbReference type="GO" id="GO:0006890">
    <property type="term" value="P:retrograde vesicle-mediated transport, Golgi to endoplasmic reticulum"/>
    <property type="evidence" value="ECO:0007669"/>
    <property type="project" value="InterPro"/>
</dbReference>
<comment type="subcellular location">
    <subcellularLocation>
        <location evidence="1">Endoplasmic reticulum</location>
    </subcellularLocation>
</comment>
<keyword evidence="2" id="KW-0813">Transport</keyword>
<dbReference type="Gene3D" id="2.130.10.10">
    <property type="entry name" value="YVTN repeat-like/Quinoprotein amine dehydrogenase"/>
    <property type="match status" value="1"/>
</dbReference>
<feature type="domain" description="Sec39" evidence="6">
    <location>
        <begin position="708"/>
        <end position="982"/>
    </location>
</feature>
<dbReference type="GeneID" id="107220354"/>